<dbReference type="Pfam" id="PF10300">
    <property type="entry name" value="Iml2-TPR_39"/>
    <property type="match status" value="1"/>
</dbReference>
<gene>
    <name evidence="6" type="primary">IML2_3</name>
    <name evidence="6" type="ORF">TWF481_010000</name>
</gene>
<reference evidence="6 7" key="1">
    <citation type="submission" date="2023-08" db="EMBL/GenBank/DDBJ databases">
        <authorList>
            <person name="Palmer J.M."/>
        </authorList>
    </citation>
    <scope>NUCLEOTIDE SEQUENCE [LARGE SCALE GENOMIC DNA]</scope>
    <source>
        <strain evidence="6 7">TWF481</strain>
    </source>
</reference>
<evidence type="ECO:0000256" key="1">
    <source>
        <dbReference type="ARBA" id="ARBA00011408"/>
    </source>
</evidence>
<proteinExistence type="predicted"/>
<dbReference type="AlphaFoldDB" id="A0AAV9W0K4"/>
<evidence type="ECO:0000256" key="2">
    <source>
        <dbReference type="ARBA" id="ARBA00018424"/>
    </source>
</evidence>
<comment type="function">
    <text evidence="4">Inclusion body (IB) resident protein that interacts strongly with lipid droplet (LD) proteins. Involved in LD-mediated IB clearing after protein folding stress, probably by enabling access to the IBs of an LD-stored soluble sterol derivative that acts as a chaperone in inclusion clearing.</text>
</comment>
<evidence type="ECO:0000313" key="7">
    <source>
        <dbReference type="Proteomes" id="UP001370758"/>
    </source>
</evidence>
<dbReference type="Proteomes" id="UP001370758">
    <property type="component" value="Unassembled WGS sequence"/>
</dbReference>
<dbReference type="InterPro" id="IPR019412">
    <property type="entry name" value="IML2/TPR_39"/>
</dbReference>
<dbReference type="GO" id="GO:0005829">
    <property type="term" value="C:cytosol"/>
    <property type="evidence" value="ECO:0007669"/>
    <property type="project" value="TreeGrafter"/>
</dbReference>
<sequence>MFKGGWFSSSRAASPAPAPTGLTRDGSSISLSALDEQAEIIQVLRAMDYVMNDNLEAAEAELETGGSLWHKLGQGAVGFIRSAAGFEPLVMKEASDALAAAETAAYTAQRHAIRSPRSTSSYPAGTEFALANAESQLMSAVIGVLSESIVEAMKSFYKMRNAFKTLEGVNRSIEEVKAKRLAAAASAGSSTVTFETTGSVGGEERGLLAVPGAHGGAGGDKKEPEFKNAVDEYIESGGNLCYGILLLFIGMIPPAMSRLLSILGFHGDRKKGLDCLWESAGMMNSHGALAAIILLVYYQMLHFCDIVETDPAKGGVSRERCQNLLSAYKGKYENSPMWILEEARMCTQTKEVEKAIRLLEFERKPQMKQIEAICVFEKALNLMCLHSYEKAAQTFLHLVDLNSWSDAMYCYIAGSCYVELYRSSITEAGGSNQKSGEWAKKAEELFLKVATHLGKKKFMARTLPLETFTDRKVKKWQKFAKERKCTMIEAVGVSPLEEMIYMWNGFTRMDEGLIAQSLKNLEWQPPAEEAEKPKSCITELDEKVVQSFLKGVLARHQGEYARAREIFEKEVVSVDKLKLKEENWVLPSTQYEIAVTIWKESGIKESKTISEYLTKCASWETYELDNRLGLRASMGLDVLKHAGVP</sequence>
<dbReference type="EMBL" id="JAVHJL010000007">
    <property type="protein sequence ID" value="KAK6499635.1"/>
    <property type="molecule type" value="Genomic_DNA"/>
</dbReference>
<evidence type="ECO:0000313" key="6">
    <source>
        <dbReference type="EMBL" id="KAK6499635.1"/>
    </source>
</evidence>
<dbReference type="GO" id="GO:0005634">
    <property type="term" value="C:nucleus"/>
    <property type="evidence" value="ECO:0007669"/>
    <property type="project" value="TreeGrafter"/>
</dbReference>
<comment type="subunit">
    <text evidence="1">Interacts with lipid droplet proteins.</text>
</comment>
<evidence type="ECO:0000256" key="3">
    <source>
        <dbReference type="ARBA" id="ARBA00019539"/>
    </source>
</evidence>
<keyword evidence="7" id="KW-1185">Reference proteome</keyword>
<accession>A0AAV9W0K4</accession>
<evidence type="ECO:0000256" key="5">
    <source>
        <dbReference type="SAM" id="MobiDB-lite"/>
    </source>
</evidence>
<name>A0AAV9W0K4_9PEZI</name>
<evidence type="ECO:0000256" key="4">
    <source>
        <dbReference type="ARBA" id="ARBA00043897"/>
    </source>
</evidence>
<organism evidence="6 7">
    <name type="scientific">Arthrobotrys musiformis</name>
    <dbReference type="NCBI Taxonomy" id="47236"/>
    <lineage>
        <taxon>Eukaryota</taxon>
        <taxon>Fungi</taxon>
        <taxon>Dikarya</taxon>
        <taxon>Ascomycota</taxon>
        <taxon>Pezizomycotina</taxon>
        <taxon>Orbiliomycetes</taxon>
        <taxon>Orbiliales</taxon>
        <taxon>Orbiliaceae</taxon>
        <taxon>Arthrobotrys</taxon>
    </lineage>
</organism>
<dbReference type="PANTHER" id="PTHR31859:SF1">
    <property type="entry name" value="TETRATRICOPEPTIDE REPEAT PROTEIN 39C"/>
    <property type="match status" value="1"/>
</dbReference>
<comment type="caution">
    <text evidence="6">The sequence shown here is derived from an EMBL/GenBank/DDBJ whole genome shotgun (WGS) entry which is preliminary data.</text>
</comment>
<protein>
    <recommendedName>
        <fullName evidence="2">Inclusion body clearance protein IML2</fullName>
    </recommendedName>
    <alternativeName>
        <fullName evidence="3">Inclusion body clearance protein iml2</fullName>
    </alternativeName>
</protein>
<feature type="region of interest" description="Disordered" evidence="5">
    <location>
        <begin position="1"/>
        <end position="24"/>
    </location>
</feature>
<dbReference type="GO" id="GO:0005741">
    <property type="term" value="C:mitochondrial outer membrane"/>
    <property type="evidence" value="ECO:0007669"/>
    <property type="project" value="TreeGrafter"/>
</dbReference>
<dbReference type="PANTHER" id="PTHR31859">
    <property type="entry name" value="TETRATRICOPEPTIDE REPEAT PROTEIN 39 FAMILY MEMBER"/>
    <property type="match status" value="1"/>
</dbReference>